<comment type="caution">
    <text evidence="4">The sequence shown here is derived from an EMBL/GenBank/DDBJ whole genome shotgun (WGS) entry which is preliminary data.</text>
</comment>
<dbReference type="PANTHER" id="PTHR43976">
    <property type="entry name" value="SHORT CHAIN DEHYDROGENASE"/>
    <property type="match status" value="1"/>
</dbReference>
<organism evidence="4 5">
    <name type="scientific">Oceanospirillum sediminis</name>
    <dbReference type="NCBI Taxonomy" id="2760088"/>
    <lineage>
        <taxon>Bacteria</taxon>
        <taxon>Pseudomonadati</taxon>
        <taxon>Pseudomonadota</taxon>
        <taxon>Gammaproteobacteria</taxon>
        <taxon>Oceanospirillales</taxon>
        <taxon>Oceanospirillaceae</taxon>
        <taxon>Oceanospirillum</taxon>
    </lineage>
</organism>
<dbReference type="Pfam" id="PF00106">
    <property type="entry name" value="adh_short"/>
    <property type="match status" value="1"/>
</dbReference>
<dbReference type="Gene3D" id="3.40.50.720">
    <property type="entry name" value="NAD(P)-binding Rossmann-like Domain"/>
    <property type="match status" value="1"/>
</dbReference>
<keyword evidence="5" id="KW-1185">Reference proteome</keyword>
<keyword evidence="2" id="KW-0560">Oxidoreductase</keyword>
<dbReference type="InterPro" id="IPR020904">
    <property type="entry name" value="Sc_DH/Rdtase_CS"/>
</dbReference>
<evidence type="ECO:0000256" key="3">
    <source>
        <dbReference type="RuleBase" id="RU000363"/>
    </source>
</evidence>
<dbReference type="InterPro" id="IPR036291">
    <property type="entry name" value="NAD(P)-bd_dom_sf"/>
</dbReference>
<dbReference type="InterPro" id="IPR002347">
    <property type="entry name" value="SDR_fam"/>
</dbReference>
<dbReference type="EMBL" id="JACJFM010000018">
    <property type="protein sequence ID" value="MBB1487735.1"/>
    <property type="molecule type" value="Genomic_DNA"/>
</dbReference>
<sequence length="283" mass="31566">MTRSILITGCSSGIGHHAAHALQKRGYRVFATARKEEDVQRLLAEGLTDACLLDLDCSHSITNAVEHILQKTGGTLDALFNNGAYGIPGAVEDLSRDSLRQQFETNLFGWHELTCQVLPIMRQQGHGRIIQNSSVLGLITMQYRGAYNASKFALEGLTDTLRQELNGTGIHISLIEPGPITSRFRENAYQQFKQHIDPANSAHRSVYEAVERRLATADTKDGGAFTLGPEAVTKCLIHALENSSPKARYYVTFPTYLFGWLRRILSTRMLDRILLRVSDEENH</sequence>
<accession>A0A839IR29</accession>
<dbReference type="Proteomes" id="UP000565262">
    <property type="component" value="Unassembled WGS sequence"/>
</dbReference>
<dbReference type="RefSeq" id="WP_182809512.1">
    <property type="nucleotide sequence ID" value="NZ_JACJFM010000018.1"/>
</dbReference>
<gene>
    <name evidence="4" type="ORF">H4O21_14080</name>
</gene>
<comment type="similarity">
    <text evidence="1 3">Belongs to the short-chain dehydrogenases/reductases (SDR) family.</text>
</comment>
<evidence type="ECO:0000313" key="4">
    <source>
        <dbReference type="EMBL" id="MBB1487735.1"/>
    </source>
</evidence>
<dbReference type="InterPro" id="IPR051911">
    <property type="entry name" value="SDR_oxidoreductase"/>
</dbReference>
<evidence type="ECO:0000313" key="5">
    <source>
        <dbReference type="Proteomes" id="UP000565262"/>
    </source>
</evidence>
<name>A0A839IR29_9GAMM</name>
<dbReference type="PRINTS" id="PR00081">
    <property type="entry name" value="GDHRDH"/>
</dbReference>
<dbReference type="NCBIfam" id="NF004649">
    <property type="entry name" value="PRK05993.1"/>
    <property type="match status" value="1"/>
</dbReference>
<reference evidence="4 5" key="1">
    <citation type="submission" date="2020-08" db="EMBL/GenBank/DDBJ databases">
        <title>Oceanospirillum sp. nov. isolated from marine sediment.</title>
        <authorList>
            <person name="Ji X."/>
        </authorList>
    </citation>
    <scope>NUCLEOTIDE SEQUENCE [LARGE SCALE GENOMIC DNA]</scope>
    <source>
        <strain evidence="4 5">D5</strain>
    </source>
</reference>
<dbReference type="PROSITE" id="PS00061">
    <property type="entry name" value="ADH_SHORT"/>
    <property type="match status" value="1"/>
</dbReference>
<dbReference type="PRINTS" id="PR00080">
    <property type="entry name" value="SDRFAMILY"/>
</dbReference>
<proteinExistence type="inferred from homology"/>
<protein>
    <submittedName>
        <fullName evidence="4">SDR family oxidoreductase</fullName>
    </submittedName>
</protein>
<evidence type="ECO:0000256" key="2">
    <source>
        <dbReference type="ARBA" id="ARBA00023002"/>
    </source>
</evidence>
<dbReference type="PANTHER" id="PTHR43976:SF16">
    <property type="entry name" value="SHORT-CHAIN DEHYDROGENASE_REDUCTASE FAMILY PROTEIN"/>
    <property type="match status" value="1"/>
</dbReference>
<dbReference type="GO" id="GO:0016491">
    <property type="term" value="F:oxidoreductase activity"/>
    <property type="evidence" value="ECO:0007669"/>
    <property type="project" value="UniProtKB-KW"/>
</dbReference>
<dbReference type="AlphaFoldDB" id="A0A839IR29"/>
<evidence type="ECO:0000256" key="1">
    <source>
        <dbReference type="ARBA" id="ARBA00006484"/>
    </source>
</evidence>
<dbReference type="CDD" id="cd05374">
    <property type="entry name" value="17beta-HSD-like_SDR_c"/>
    <property type="match status" value="1"/>
</dbReference>
<dbReference type="SUPFAM" id="SSF51735">
    <property type="entry name" value="NAD(P)-binding Rossmann-fold domains"/>
    <property type="match status" value="1"/>
</dbReference>